<dbReference type="PANTHER" id="PTHR33361:SF2">
    <property type="entry name" value="DUF885 DOMAIN-CONTAINING PROTEIN"/>
    <property type="match status" value="1"/>
</dbReference>
<gene>
    <name evidence="2" type="ORF">GCM10010960_17700</name>
</gene>
<evidence type="ECO:0000256" key="1">
    <source>
        <dbReference type="SAM" id="SignalP"/>
    </source>
</evidence>
<dbReference type="Proteomes" id="UP000632858">
    <property type="component" value="Unassembled WGS sequence"/>
</dbReference>
<accession>A0A917FRF9</accession>
<organism evidence="2 3">
    <name type="scientific">Arenimonas maotaiensis</name>
    <dbReference type="NCBI Taxonomy" id="1446479"/>
    <lineage>
        <taxon>Bacteria</taxon>
        <taxon>Pseudomonadati</taxon>
        <taxon>Pseudomonadota</taxon>
        <taxon>Gammaproteobacteria</taxon>
        <taxon>Lysobacterales</taxon>
        <taxon>Lysobacteraceae</taxon>
        <taxon>Arenimonas</taxon>
    </lineage>
</organism>
<dbReference type="AlphaFoldDB" id="A0A917FRF9"/>
<dbReference type="EMBL" id="BMFO01000004">
    <property type="protein sequence ID" value="GGF96514.1"/>
    <property type="molecule type" value="Genomic_DNA"/>
</dbReference>
<sequence length="584" mass="66313">MRIPAAGLSLAIAAALALPSQASSPMAPAVVPYASEIPRQQHMLAFFVERFSADLASTEHVYDIDAGRGREAALRALYTGWQTRLHGFKPAELTLEDRVDYALFDRELGYRLKQLDFERQRHEQALALLPELAPLIDLAEQRRALKPVLPLQAKRLIEAADASLQARQAELQTDAAGTSPIVALRAARLLAAFREDFRQWHTFYDGYDPAYTKHVAAAYTALDKRMEAYGTFLRNDVAKAADPETIIGDPIGRDAVEAALRYELIPYTPEEIVRLAERELAWCQDEMRKAAAEMGYADWHEALEKVKQDGPPRGGQPPYVVELADEAIAWLERNGSVTVPELAKRDWRMTMLTPEYQLQAPFFLGGEDVWVAYPHDSMPAGKQAMALRGNNRHFSRAVVHHELIPGHHLQHFYNSRYNTQRQLFDTPFWTEGWALYWEFVMYEKGFAATPEQKMGMLFWRSHRAARILFSLSFHMGQMTPQQAIDLLVERVGHERENAAAEVRRSFAGDYGPLYQAAYMLGGLQFRELRRELVESGRMGEREFHDAILKGGPMPVSMVRDRLRGEVPDAPLAPHWRFYPALDAK</sequence>
<feature type="chain" id="PRO_5037687364" evidence="1">
    <location>
        <begin position="23"/>
        <end position="584"/>
    </location>
</feature>
<reference evidence="2" key="1">
    <citation type="journal article" date="2014" name="Int. J. Syst. Evol. Microbiol.">
        <title>Complete genome sequence of Corynebacterium casei LMG S-19264T (=DSM 44701T), isolated from a smear-ripened cheese.</title>
        <authorList>
            <consortium name="US DOE Joint Genome Institute (JGI-PGF)"/>
            <person name="Walter F."/>
            <person name="Albersmeier A."/>
            <person name="Kalinowski J."/>
            <person name="Ruckert C."/>
        </authorList>
    </citation>
    <scope>NUCLEOTIDE SEQUENCE</scope>
    <source>
        <strain evidence="2">CGMCC 1.12726</strain>
    </source>
</reference>
<dbReference type="RefSeq" id="WP_188450041.1">
    <property type="nucleotide sequence ID" value="NZ_BMFO01000004.1"/>
</dbReference>
<feature type="signal peptide" evidence="1">
    <location>
        <begin position="1"/>
        <end position="22"/>
    </location>
</feature>
<proteinExistence type="predicted"/>
<name>A0A917FRF9_9GAMM</name>
<evidence type="ECO:0000313" key="2">
    <source>
        <dbReference type="EMBL" id="GGF96514.1"/>
    </source>
</evidence>
<comment type="caution">
    <text evidence="2">The sequence shown here is derived from an EMBL/GenBank/DDBJ whole genome shotgun (WGS) entry which is preliminary data.</text>
</comment>
<protein>
    <submittedName>
        <fullName evidence="2">X-Pro dipeptidyl-peptidase</fullName>
    </submittedName>
</protein>
<reference evidence="2" key="2">
    <citation type="submission" date="2020-09" db="EMBL/GenBank/DDBJ databases">
        <authorList>
            <person name="Sun Q."/>
            <person name="Zhou Y."/>
        </authorList>
    </citation>
    <scope>NUCLEOTIDE SEQUENCE</scope>
    <source>
        <strain evidence="2">CGMCC 1.12726</strain>
    </source>
</reference>
<keyword evidence="3" id="KW-1185">Reference proteome</keyword>
<evidence type="ECO:0000313" key="3">
    <source>
        <dbReference type="Proteomes" id="UP000632858"/>
    </source>
</evidence>
<dbReference type="Pfam" id="PF05960">
    <property type="entry name" value="DUF885"/>
    <property type="match status" value="1"/>
</dbReference>
<dbReference type="PANTHER" id="PTHR33361">
    <property type="entry name" value="GLR0591 PROTEIN"/>
    <property type="match status" value="1"/>
</dbReference>
<keyword evidence="1" id="KW-0732">Signal</keyword>
<dbReference type="InterPro" id="IPR010281">
    <property type="entry name" value="DUF885"/>
</dbReference>